<evidence type="ECO:0000256" key="1">
    <source>
        <dbReference type="ARBA" id="ARBA00004123"/>
    </source>
</evidence>
<sequence>MEEQPQKQAADQPADSGGEGGAGGPSQVAGDQAARSEDRMTLLLRLRAQTKQQLLEYKSMLDASEEKTPEQIMQEKQIEVKIEDLEKEIEEAKIAFEIKQLAIDSVLMDNMKHLLKLNKLVMKLQQESWDLEEKLLDTRKKRLQLKQASESKLLEIQSEKNKQKIDLNCMENSESIKIIRQNLQMEIKITTVIQHVFQNLILGSKVNWAEDSALKEIVLQLEKNVDMM</sequence>
<keyword evidence="5" id="KW-0539">Nucleus</keyword>
<accession>A0A2K6T157</accession>
<feature type="coiled-coil region" evidence="8">
    <location>
        <begin position="47"/>
        <end position="134"/>
    </location>
</feature>
<dbReference type="Ensembl" id="ENSSBOT00000030184.1">
    <property type="protein sequence ID" value="ENSSBOP00000013390.1"/>
    <property type="gene ID" value="ENSSBOG00000023460.1"/>
</dbReference>
<dbReference type="CTD" id="64946"/>
<protein>
    <submittedName>
        <fullName evidence="11">Centromere protein H</fullName>
    </submittedName>
</protein>
<proteinExistence type="inferred from homology"/>
<keyword evidence="4" id="KW-0995">Kinetochore</keyword>
<dbReference type="InterPro" id="IPR040034">
    <property type="entry name" value="CENP-H"/>
</dbReference>
<evidence type="ECO:0000256" key="5">
    <source>
        <dbReference type="ARBA" id="ARBA00023242"/>
    </source>
</evidence>
<organism evidence="11 12">
    <name type="scientific">Saimiri boliviensis boliviensis</name>
    <name type="common">Bolivian squirrel monkey</name>
    <dbReference type="NCBI Taxonomy" id="39432"/>
    <lineage>
        <taxon>Eukaryota</taxon>
        <taxon>Metazoa</taxon>
        <taxon>Chordata</taxon>
        <taxon>Craniata</taxon>
        <taxon>Vertebrata</taxon>
        <taxon>Euteleostomi</taxon>
        <taxon>Mammalia</taxon>
        <taxon>Eutheria</taxon>
        <taxon>Euarchontoglires</taxon>
        <taxon>Primates</taxon>
        <taxon>Haplorrhini</taxon>
        <taxon>Platyrrhini</taxon>
        <taxon>Cebidae</taxon>
        <taxon>Saimiriinae</taxon>
        <taxon>Saimiri</taxon>
    </lineage>
</organism>
<reference evidence="11" key="1">
    <citation type="submission" date="2025-08" db="UniProtKB">
        <authorList>
            <consortium name="Ensembl"/>
        </authorList>
    </citation>
    <scope>IDENTIFICATION</scope>
</reference>
<dbReference type="PANTHER" id="PTHR48122">
    <property type="entry name" value="CENTROMERE PROTEIN H"/>
    <property type="match status" value="1"/>
</dbReference>
<evidence type="ECO:0000256" key="2">
    <source>
        <dbReference type="ARBA" id="ARBA00004629"/>
    </source>
</evidence>
<evidence type="ECO:0000256" key="4">
    <source>
        <dbReference type="ARBA" id="ARBA00022838"/>
    </source>
</evidence>
<comment type="similarity">
    <text evidence="7">Belongs to the CENP-H/MCM16 family.</text>
</comment>
<keyword evidence="12" id="KW-1185">Reference proteome</keyword>
<dbReference type="Pfam" id="PF05837">
    <property type="entry name" value="CENP-H"/>
    <property type="match status" value="1"/>
</dbReference>
<evidence type="ECO:0000259" key="10">
    <source>
        <dbReference type="Pfam" id="PF05837"/>
    </source>
</evidence>
<feature type="compositionally biased region" description="Low complexity" evidence="9">
    <location>
        <begin position="1"/>
        <end position="16"/>
    </location>
</feature>
<dbReference type="PANTHER" id="PTHR48122:SF1">
    <property type="entry name" value="CENTROMERE PROTEIN H"/>
    <property type="match status" value="1"/>
</dbReference>
<evidence type="ECO:0000256" key="3">
    <source>
        <dbReference type="ARBA" id="ARBA00022454"/>
    </source>
</evidence>
<evidence type="ECO:0000313" key="11">
    <source>
        <dbReference type="Ensembl" id="ENSSBOP00000013390.1"/>
    </source>
</evidence>
<dbReference type="GO" id="GO:0005634">
    <property type="term" value="C:nucleus"/>
    <property type="evidence" value="ECO:0007669"/>
    <property type="project" value="UniProtKB-SubCell"/>
</dbReference>
<evidence type="ECO:0000256" key="9">
    <source>
        <dbReference type="SAM" id="MobiDB-lite"/>
    </source>
</evidence>
<name>A0A2K6T157_SAIBB</name>
<dbReference type="GO" id="GO:0007059">
    <property type="term" value="P:chromosome segregation"/>
    <property type="evidence" value="ECO:0007669"/>
    <property type="project" value="TreeGrafter"/>
</dbReference>
<evidence type="ECO:0000256" key="7">
    <source>
        <dbReference type="ARBA" id="ARBA00025735"/>
    </source>
</evidence>
<dbReference type="GeneTree" id="ENSGT00390000009578"/>
<evidence type="ECO:0000256" key="8">
    <source>
        <dbReference type="SAM" id="Coils"/>
    </source>
</evidence>
<dbReference type="GO" id="GO:0043515">
    <property type="term" value="F:kinetochore binding"/>
    <property type="evidence" value="ECO:0007669"/>
    <property type="project" value="TreeGrafter"/>
</dbReference>
<dbReference type="Proteomes" id="UP000233220">
    <property type="component" value="Unplaced"/>
</dbReference>
<dbReference type="GO" id="GO:0000776">
    <property type="term" value="C:kinetochore"/>
    <property type="evidence" value="ECO:0007669"/>
    <property type="project" value="UniProtKB-KW"/>
</dbReference>
<dbReference type="GO" id="GO:0051382">
    <property type="term" value="P:kinetochore assembly"/>
    <property type="evidence" value="ECO:0007669"/>
    <property type="project" value="InterPro"/>
</dbReference>
<gene>
    <name evidence="11" type="primary">CENPH</name>
</gene>
<feature type="domain" description="Centromere protein H C-terminal" evidence="10">
    <location>
        <begin position="105"/>
        <end position="222"/>
    </location>
</feature>
<comment type="subcellular location">
    <subcellularLocation>
        <location evidence="2">Chromosome</location>
        <location evidence="2">Centromere</location>
        <location evidence="2">Kinetochore</location>
    </subcellularLocation>
    <subcellularLocation>
        <location evidence="1">Nucleus</location>
    </subcellularLocation>
</comment>
<dbReference type="InterPro" id="IPR008426">
    <property type="entry name" value="CENP-H_C"/>
</dbReference>
<evidence type="ECO:0000256" key="6">
    <source>
        <dbReference type="ARBA" id="ARBA00023328"/>
    </source>
</evidence>
<evidence type="ECO:0000313" key="12">
    <source>
        <dbReference type="Proteomes" id="UP000233220"/>
    </source>
</evidence>
<keyword evidence="8" id="KW-0175">Coiled coil</keyword>
<reference evidence="11" key="2">
    <citation type="submission" date="2025-09" db="UniProtKB">
        <authorList>
            <consortium name="Ensembl"/>
        </authorList>
    </citation>
    <scope>IDENTIFICATION</scope>
</reference>
<dbReference type="GO" id="GO:0007052">
    <property type="term" value="P:mitotic spindle organization"/>
    <property type="evidence" value="ECO:0007669"/>
    <property type="project" value="TreeGrafter"/>
</dbReference>
<dbReference type="AlphaFoldDB" id="A0A2K6T157"/>
<keyword evidence="3" id="KW-0158">Chromosome</keyword>
<feature type="region of interest" description="Disordered" evidence="9">
    <location>
        <begin position="1"/>
        <end position="36"/>
    </location>
</feature>
<keyword evidence="6" id="KW-0137">Centromere</keyword>